<accession>A0ACD1ACJ9</accession>
<name>A0ACD1ACJ9_9FIRM</name>
<proteinExistence type="predicted"/>
<dbReference type="EMBL" id="CP042469">
    <property type="protein sequence ID" value="QOX64226.1"/>
    <property type="molecule type" value="Genomic_DNA"/>
</dbReference>
<protein>
    <submittedName>
        <fullName evidence="1">Helix-turn-helix transcriptional regulator</fullName>
    </submittedName>
</protein>
<reference evidence="1" key="1">
    <citation type="submission" date="2019-08" db="EMBL/GenBank/DDBJ databases">
        <title>Genome sequence of Clostridiales bacterium MT110.</title>
        <authorList>
            <person name="Cao J."/>
        </authorList>
    </citation>
    <scope>NUCLEOTIDE SEQUENCE</scope>
    <source>
        <strain evidence="1">MT110</strain>
    </source>
</reference>
<evidence type="ECO:0000313" key="2">
    <source>
        <dbReference type="Proteomes" id="UP000594014"/>
    </source>
</evidence>
<sequence>MNSEKDSRLRQIRKELGLTVEEFAKQFLIASKTQTSYENGSRIIPVDYAIKVCTQYNITLDWFYGRSEYKNDSDLMVNIIFALDKIFSLGYKTTTNPYNNYKYRELTLWMDKTFREYLAEIRELQDARNLNRQITDELYSLSRSKIQEKYKEYFQELLGVTNCEVNESKFINIETIEDMDILKFL</sequence>
<organism evidence="1 2">
    <name type="scientific">Anoxybacterium hadale</name>
    <dbReference type="NCBI Taxonomy" id="3408580"/>
    <lineage>
        <taxon>Bacteria</taxon>
        <taxon>Bacillati</taxon>
        <taxon>Bacillota</taxon>
        <taxon>Clostridia</taxon>
        <taxon>Peptostreptococcales</taxon>
        <taxon>Anaerovoracaceae</taxon>
        <taxon>Anoxybacterium</taxon>
    </lineage>
</organism>
<gene>
    <name evidence="1" type="ORF">FRZ06_13195</name>
</gene>
<keyword evidence="2" id="KW-1185">Reference proteome</keyword>
<evidence type="ECO:0000313" key="1">
    <source>
        <dbReference type="EMBL" id="QOX64226.1"/>
    </source>
</evidence>
<dbReference type="Proteomes" id="UP000594014">
    <property type="component" value="Chromosome"/>
</dbReference>